<dbReference type="Proteomes" id="UP001235840">
    <property type="component" value="Unassembled WGS sequence"/>
</dbReference>
<feature type="transmembrane region" description="Helical" evidence="8">
    <location>
        <begin position="241"/>
        <end position="263"/>
    </location>
</feature>
<feature type="transmembrane region" description="Helical" evidence="8">
    <location>
        <begin position="216"/>
        <end position="235"/>
    </location>
</feature>
<feature type="transmembrane region" description="Helical" evidence="8">
    <location>
        <begin position="270"/>
        <end position="290"/>
    </location>
</feature>
<dbReference type="InterPro" id="IPR002549">
    <property type="entry name" value="AI-2E-like"/>
</dbReference>
<proteinExistence type="inferred from homology"/>
<protein>
    <submittedName>
        <fullName evidence="9">PurR-regulated permease PerM</fullName>
    </submittedName>
</protein>
<evidence type="ECO:0000256" key="5">
    <source>
        <dbReference type="ARBA" id="ARBA00022692"/>
    </source>
</evidence>
<dbReference type="PANTHER" id="PTHR21716:SF53">
    <property type="entry name" value="PERMEASE PERM-RELATED"/>
    <property type="match status" value="1"/>
</dbReference>
<feature type="transmembrane region" description="Helical" evidence="8">
    <location>
        <begin position="7"/>
        <end position="23"/>
    </location>
</feature>
<evidence type="ECO:0000256" key="1">
    <source>
        <dbReference type="ARBA" id="ARBA00004651"/>
    </source>
</evidence>
<evidence type="ECO:0000256" key="8">
    <source>
        <dbReference type="SAM" id="Phobius"/>
    </source>
</evidence>
<evidence type="ECO:0000313" key="10">
    <source>
        <dbReference type="Proteomes" id="UP001235840"/>
    </source>
</evidence>
<keyword evidence="5 8" id="KW-0812">Transmembrane</keyword>
<organism evidence="9 10">
    <name type="scientific">Caldalkalibacillus horti</name>
    <dbReference type="NCBI Taxonomy" id="77523"/>
    <lineage>
        <taxon>Bacteria</taxon>
        <taxon>Bacillati</taxon>
        <taxon>Bacillota</taxon>
        <taxon>Bacilli</taxon>
        <taxon>Bacillales</taxon>
        <taxon>Bacillaceae</taxon>
        <taxon>Caldalkalibacillus</taxon>
    </lineage>
</organism>
<evidence type="ECO:0000256" key="4">
    <source>
        <dbReference type="ARBA" id="ARBA00022475"/>
    </source>
</evidence>
<evidence type="ECO:0000256" key="3">
    <source>
        <dbReference type="ARBA" id="ARBA00022448"/>
    </source>
</evidence>
<evidence type="ECO:0000313" key="9">
    <source>
        <dbReference type="EMBL" id="MDQ0167768.1"/>
    </source>
</evidence>
<evidence type="ECO:0000256" key="7">
    <source>
        <dbReference type="ARBA" id="ARBA00023136"/>
    </source>
</evidence>
<keyword evidence="6 8" id="KW-1133">Transmembrane helix</keyword>
<name>A0ABT9W3E6_9BACI</name>
<sequence length="355" mass="39282">MPKNKFFLVCYGIILILLIIWLMTKVSFIFYPIVVAIQKLFFPFLIAGVMFYLFRPLIDFLVSKKVPRVLGILLLYASFIAVLVGIAFMIGPILQAQVNHLIENTPNMVRALSAEWDAFQSNRDSFPPYVDDIIDSVMSSAEMILSSIGKNLANVFGVIANVVIIAVIVPFILFYLLLEGNKAPQQVLRFLPERNAKEGKTILGDMNKALSTYVQGQFLVCLCVGIMVYIGYLIIGIEYSLILALVAMITNAIPFVGPFIGIFPALIVAFLDSPSMVFWVIVVVVIAQQIESNLVTPQIMGKALDVHPLTIILLLLVAGTLGGILALIIAVPTYAIVKVIAKHSYRLYQLRGQNK</sequence>
<feature type="transmembrane region" description="Helical" evidence="8">
    <location>
        <begin position="29"/>
        <end position="54"/>
    </location>
</feature>
<keyword evidence="10" id="KW-1185">Reference proteome</keyword>
<dbReference type="Pfam" id="PF01594">
    <property type="entry name" value="AI-2E_transport"/>
    <property type="match status" value="1"/>
</dbReference>
<feature type="transmembrane region" description="Helical" evidence="8">
    <location>
        <begin position="310"/>
        <end position="337"/>
    </location>
</feature>
<dbReference type="EMBL" id="JAUSTY010000020">
    <property type="protein sequence ID" value="MDQ0167768.1"/>
    <property type="molecule type" value="Genomic_DNA"/>
</dbReference>
<reference evidence="9 10" key="1">
    <citation type="submission" date="2023-07" db="EMBL/GenBank/DDBJ databases">
        <title>Genomic Encyclopedia of Type Strains, Phase IV (KMG-IV): sequencing the most valuable type-strain genomes for metagenomic binning, comparative biology and taxonomic classification.</title>
        <authorList>
            <person name="Goeker M."/>
        </authorList>
    </citation>
    <scope>NUCLEOTIDE SEQUENCE [LARGE SCALE GENOMIC DNA]</scope>
    <source>
        <strain evidence="9 10">DSM 12751</strain>
    </source>
</reference>
<keyword evidence="3" id="KW-0813">Transport</keyword>
<evidence type="ECO:0000256" key="6">
    <source>
        <dbReference type="ARBA" id="ARBA00022989"/>
    </source>
</evidence>
<accession>A0ABT9W3E6</accession>
<dbReference type="RefSeq" id="WP_307396950.1">
    <property type="nucleotide sequence ID" value="NZ_BAAADK010000049.1"/>
</dbReference>
<comment type="subcellular location">
    <subcellularLocation>
        <location evidence="1">Cell membrane</location>
        <topology evidence="1">Multi-pass membrane protein</topology>
    </subcellularLocation>
</comment>
<gene>
    <name evidence="9" type="ORF">J2S11_003697</name>
</gene>
<comment type="caution">
    <text evidence="9">The sequence shown here is derived from an EMBL/GenBank/DDBJ whole genome shotgun (WGS) entry which is preliminary data.</text>
</comment>
<keyword evidence="7 8" id="KW-0472">Membrane</keyword>
<keyword evidence="4" id="KW-1003">Cell membrane</keyword>
<dbReference type="PANTHER" id="PTHR21716">
    <property type="entry name" value="TRANSMEMBRANE PROTEIN"/>
    <property type="match status" value="1"/>
</dbReference>
<comment type="similarity">
    <text evidence="2">Belongs to the autoinducer-2 exporter (AI-2E) (TC 2.A.86) family.</text>
</comment>
<evidence type="ECO:0000256" key="2">
    <source>
        <dbReference type="ARBA" id="ARBA00009773"/>
    </source>
</evidence>
<feature type="transmembrane region" description="Helical" evidence="8">
    <location>
        <begin position="155"/>
        <end position="178"/>
    </location>
</feature>
<feature type="transmembrane region" description="Helical" evidence="8">
    <location>
        <begin position="66"/>
        <end position="90"/>
    </location>
</feature>